<dbReference type="Pfam" id="PF03169">
    <property type="entry name" value="OPT"/>
    <property type="match status" value="1"/>
</dbReference>
<dbReference type="GO" id="GO:0015031">
    <property type="term" value="P:protein transport"/>
    <property type="evidence" value="ECO:0007669"/>
    <property type="project" value="UniProtKB-KW"/>
</dbReference>
<comment type="similarity">
    <text evidence="2">Belongs to the oligopeptide OPT transporter family.</text>
</comment>
<evidence type="ECO:0000256" key="4">
    <source>
        <dbReference type="ARBA" id="ARBA00022692"/>
    </source>
</evidence>
<organism evidence="11 12">
    <name type="scientific">Acrodontium crateriforme</name>
    <dbReference type="NCBI Taxonomy" id="150365"/>
    <lineage>
        <taxon>Eukaryota</taxon>
        <taxon>Fungi</taxon>
        <taxon>Dikarya</taxon>
        <taxon>Ascomycota</taxon>
        <taxon>Pezizomycotina</taxon>
        <taxon>Dothideomycetes</taxon>
        <taxon>Dothideomycetidae</taxon>
        <taxon>Mycosphaerellales</taxon>
        <taxon>Teratosphaeriaceae</taxon>
        <taxon>Acrodontium</taxon>
    </lineage>
</organism>
<accession>A0AAQ3M7X8</accession>
<gene>
    <name evidence="11" type="ORF">R9X50_00646400</name>
</gene>
<keyword evidence="8 10" id="KW-0472">Membrane</keyword>
<sequence length="801" mass="88529">MSETNGPLGTSEDISTANEKRTLTQRHKTTDEETSLSSSNDRISSNKVGTVEYIDEKSAAFLDSDTGEKDDGIRNNDQIIVTGADMANKLLSLRDDKEQTLTFRSIFLATGLSAFQAAVSQIYNFKPTTVSLQGTFIVLVAYFLGEAWAWGLPQGDRFKARWRAQHGGATNYPFWIKVIAFINSGPWTLKEHAICSITASSASNTISTTLVFSAQSLFYGIPLTGTTVVLTIISVGTIGYGLAGILRPMAVWHVESVYWSTIPIVKSLQGLHWQKVKNSKPLRLFWIAFSGMFIWEWFPAFVFPWLNSISIPCLAAMKATGAKAGILTNVFGGSLNNEGLGIFSISLDWQYITSAQTALPLKYQYHQAIGLFICFFAMIGIYYNNTWDALSQPFMSTKLHTISGKSYPLAKVFVHGILDEAALEKYGPPRLAGTFVWAMFIANTAIGALIGHFFLFWGKDVWRAFKGVKDEVVDRHHEYMAKNYKEAPWWWYISTLVVGIILGLVVVLKGDITLTAGSYFIALALGAIVTPMSCLLYGRFGSGIATNNLSKMLGGLIVPGRPVGNLYFACWSHSVIANAINLSNDLKMGEYLKIAPRVMFITQIYGTIIGGFVNYAVMITILNNNSDTLLNGNGSAGWSGATIQGYNTNAASWAMAKYLYKTGAPYWIVPIGLAIGFGLVAVHRIITYFIPRIRGFSLDEINLPSFIQFAGYIPYNQSQTCIIFSSIISGFYAQFYLRNYKPVWFKDYMYMVTGALDGAAYIVLFILSFAVFGGGGKSYPMPQWWGNNVNGYYDWCPTGDS</sequence>
<feature type="transmembrane region" description="Helical" evidence="10">
    <location>
        <begin position="101"/>
        <end position="123"/>
    </location>
</feature>
<feature type="transmembrane region" description="Helical" evidence="10">
    <location>
        <begin position="749"/>
        <end position="772"/>
    </location>
</feature>
<evidence type="ECO:0000256" key="6">
    <source>
        <dbReference type="ARBA" id="ARBA00022927"/>
    </source>
</evidence>
<proteinExistence type="inferred from homology"/>
<feature type="transmembrane region" description="Helical" evidence="10">
    <location>
        <begin position="720"/>
        <end position="737"/>
    </location>
</feature>
<dbReference type="Proteomes" id="UP001303373">
    <property type="component" value="Chromosome 11"/>
</dbReference>
<feature type="transmembrane region" description="Helical" evidence="10">
    <location>
        <begin position="135"/>
        <end position="153"/>
    </location>
</feature>
<evidence type="ECO:0000256" key="2">
    <source>
        <dbReference type="ARBA" id="ARBA00008807"/>
    </source>
</evidence>
<dbReference type="EMBL" id="CP138590">
    <property type="protein sequence ID" value="WPH03582.1"/>
    <property type="molecule type" value="Genomic_DNA"/>
</dbReference>
<evidence type="ECO:0000256" key="8">
    <source>
        <dbReference type="ARBA" id="ARBA00023136"/>
    </source>
</evidence>
<keyword evidence="12" id="KW-1185">Reference proteome</keyword>
<comment type="subcellular location">
    <subcellularLocation>
        <location evidence="1">Membrane</location>
        <topology evidence="1">Multi-pass membrane protein</topology>
    </subcellularLocation>
</comment>
<feature type="region of interest" description="Disordered" evidence="9">
    <location>
        <begin position="1"/>
        <end position="43"/>
    </location>
</feature>
<evidence type="ECO:0000256" key="3">
    <source>
        <dbReference type="ARBA" id="ARBA00022448"/>
    </source>
</evidence>
<feature type="transmembrane region" description="Helical" evidence="10">
    <location>
        <begin position="604"/>
        <end position="622"/>
    </location>
</feature>
<dbReference type="AlphaFoldDB" id="A0AAQ3M7X8"/>
<dbReference type="NCBIfam" id="TIGR00728">
    <property type="entry name" value="OPT_sfam"/>
    <property type="match status" value="1"/>
</dbReference>
<reference evidence="11 12" key="1">
    <citation type="submission" date="2023-11" db="EMBL/GenBank/DDBJ databases">
        <title>An acidophilic fungus is an integral part of prey digestion in a carnivorous sundew plant.</title>
        <authorList>
            <person name="Tsai I.J."/>
        </authorList>
    </citation>
    <scope>NUCLEOTIDE SEQUENCE [LARGE SCALE GENOMIC DNA]</scope>
    <source>
        <strain evidence="11">169a</strain>
    </source>
</reference>
<dbReference type="InterPro" id="IPR004648">
    <property type="entry name" value="Oligpept_transpt"/>
</dbReference>
<dbReference type="GO" id="GO:0016020">
    <property type="term" value="C:membrane"/>
    <property type="evidence" value="ECO:0007669"/>
    <property type="project" value="UniProtKB-SubCell"/>
</dbReference>
<dbReference type="GO" id="GO:0035673">
    <property type="term" value="F:oligopeptide transmembrane transporter activity"/>
    <property type="evidence" value="ECO:0007669"/>
    <property type="project" value="InterPro"/>
</dbReference>
<evidence type="ECO:0000313" key="12">
    <source>
        <dbReference type="Proteomes" id="UP001303373"/>
    </source>
</evidence>
<feature type="transmembrane region" description="Helical" evidence="10">
    <location>
        <begin position="365"/>
        <end position="383"/>
    </location>
</feature>
<feature type="transmembrane region" description="Helical" evidence="10">
    <location>
        <begin position="520"/>
        <end position="540"/>
    </location>
</feature>
<feature type="transmembrane region" description="Helical" evidence="10">
    <location>
        <begin position="489"/>
        <end position="508"/>
    </location>
</feature>
<keyword evidence="4 10" id="KW-0812">Transmembrane</keyword>
<keyword evidence="6" id="KW-0653">Protein transport</keyword>
<evidence type="ECO:0000256" key="5">
    <source>
        <dbReference type="ARBA" id="ARBA00022856"/>
    </source>
</evidence>
<keyword evidence="5" id="KW-0571">Peptide transport</keyword>
<keyword evidence="7 10" id="KW-1133">Transmembrane helix</keyword>
<name>A0AAQ3M7X8_9PEZI</name>
<feature type="transmembrane region" description="Helical" evidence="10">
    <location>
        <begin position="664"/>
        <end position="686"/>
    </location>
</feature>
<evidence type="ECO:0000256" key="10">
    <source>
        <dbReference type="SAM" id="Phobius"/>
    </source>
</evidence>
<evidence type="ECO:0000256" key="7">
    <source>
        <dbReference type="ARBA" id="ARBA00022989"/>
    </source>
</evidence>
<dbReference type="PANTHER" id="PTHR22601">
    <property type="entry name" value="ISP4 LIKE PROTEIN"/>
    <property type="match status" value="1"/>
</dbReference>
<keyword evidence="3" id="KW-0813">Transport</keyword>
<dbReference type="InterPro" id="IPR004813">
    <property type="entry name" value="OPT"/>
</dbReference>
<evidence type="ECO:0000256" key="1">
    <source>
        <dbReference type="ARBA" id="ARBA00004141"/>
    </source>
</evidence>
<feature type="compositionally biased region" description="Polar residues" evidence="9">
    <location>
        <begin position="1"/>
        <end position="17"/>
    </location>
</feature>
<feature type="transmembrane region" description="Helical" evidence="10">
    <location>
        <begin position="435"/>
        <end position="457"/>
    </location>
</feature>
<evidence type="ECO:0000313" key="11">
    <source>
        <dbReference type="EMBL" id="WPH03582.1"/>
    </source>
</evidence>
<evidence type="ECO:0000256" key="9">
    <source>
        <dbReference type="SAM" id="MobiDB-lite"/>
    </source>
</evidence>
<protein>
    <submittedName>
        <fullName evidence="11">Uncharacterized protein</fullName>
    </submittedName>
</protein>
<feature type="transmembrane region" description="Helical" evidence="10">
    <location>
        <begin position="284"/>
        <end position="306"/>
    </location>
</feature>